<organism evidence="1 2">
    <name type="scientific">Nephila pilipes</name>
    <name type="common">Giant wood spider</name>
    <name type="synonym">Nephila maculata</name>
    <dbReference type="NCBI Taxonomy" id="299642"/>
    <lineage>
        <taxon>Eukaryota</taxon>
        <taxon>Metazoa</taxon>
        <taxon>Ecdysozoa</taxon>
        <taxon>Arthropoda</taxon>
        <taxon>Chelicerata</taxon>
        <taxon>Arachnida</taxon>
        <taxon>Araneae</taxon>
        <taxon>Araneomorphae</taxon>
        <taxon>Entelegynae</taxon>
        <taxon>Araneoidea</taxon>
        <taxon>Nephilidae</taxon>
        <taxon>Nephila</taxon>
    </lineage>
</organism>
<reference evidence="1" key="1">
    <citation type="submission" date="2020-08" db="EMBL/GenBank/DDBJ databases">
        <title>Multicomponent nature underlies the extraordinary mechanical properties of spider dragline silk.</title>
        <authorList>
            <person name="Kono N."/>
            <person name="Nakamura H."/>
            <person name="Mori M."/>
            <person name="Yoshida Y."/>
            <person name="Ohtoshi R."/>
            <person name="Malay A.D."/>
            <person name="Moran D.A.P."/>
            <person name="Tomita M."/>
            <person name="Numata K."/>
            <person name="Arakawa K."/>
        </authorList>
    </citation>
    <scope>NUCLEOTIDE SEQUENCE</scope>
</reference>
<keyword evidence="2" id="KW-1185">Reference proteome</keyword>
<name>A0A8X6P216_NEPPI</name>
<dbReference type="Proteomes" id="UP000887013">
    <property type="component" value="Unassembled WGS sequence"/>
</dbReference>
<dbReference type="AlphaFoldDB" id="A0A8X6P216"/>
<sequence>MKRGIFSEEGGAVASSKTYLESISKLARHAHQATWGGSTDIGARQKARLHRSQGKKIARDNLGTVPPGRDLAVPKRLESFPRIISVEETKMLGAETSGREGF</sequence>
<comment type="caution">
    <text evidence="1">The sequence shown here is derived from an EMBL/GenBank/DDBJ whole genome shotgun (WGS) entry which is preliminary data.</text>
</comment>
<dbReference type="OrthoDB" id="6420654at2759"/>
<evidence type="ECO:0000313" key="2">
    <source>
        <dbReference type="Proteomes" id="UP000887013"/>
    </source>
</evidence>
<proteinExistence type="predicted"/>
<protein>
    <submittedName>
        <fullName evidence="1">Uncharacterized protein</fullName>
    </submittedName>
</protein>
<evidence type="ECO:0000313" key="1">
    <source>
        <dbReference type="EMBL" id="GFT47425.1"/>
    </source>
</evidence>
<accession>A0A8X6P216</accession>
<dbReference type="EMBL" id="BMAW01064846">
    <property type="protein sequence ID" value="GFT47425.1"/>
    <property type="molecule type" value="Genomic_DNA"/>
</dbReference>
<gene>
    <name evidence="1" type="ORF">NPIL_335511</name>
</gene>